<dbReference type="Pfam" id="PF04825">
    <property type="entry name" value="Rad21_Rec8_N"/>
    <property type="match status" value="1"/>
</dbReference>
<evidence type="ECO:0000313" key="6">
    <source>
        <dbReference type="Proteomes" id="UP000002668"/>
    </source>
</evidence>
<dbReference type="GO" id="GO:0005634">
    <property type="term" value="C:nucleus"/>
    <property type="evidence" value="ECO:0007669"/>
    <property type="project" value="UniProtKB-SubCell"/>
</dbReference>
<proteinExistence type="predicted"/>
<keyword evidence="2" id="KW-0539">Nucleus</keyword>
<feature type="compositionally biased region" description="Basic and acidic residues" evidence="3">
    <location>
        <begin position="682"/>
        <end position="692"/>
    </location>
</feature>
<dbReference type="CDD" id="cd21789">
    <property type="entry name" value="Rad21_Rec8_M_SpRec8p-like"/>
    <property type="match status" value="1"/>
</dbReference>
<dbReference type="eggNOG" id="KOG1213">
    <property type="taxonomic scope" value="Eukaryota"/>
</dbReference>
<feature type="region of interest" description="Disordered" evidence="3">
    <location>
        <begin position="496"/>
        <end position="523"/>
    </location>
</feature>
<evidence type="ECO:0000256" key="1">
    <source>
        <dbReference type="ARBA" id="ARBA00004123"/>
    </source>
</evidence>
<dbReference type="Proteomes" id="UP000002668">
    <property type="component" value="Genome"/>
</dbReference>
<dbReference type="PANTHER" id="PTHR12585">
    <property type="entry name" value="SCC1 / RAD21 FAMILY MEMBER"/>
    <property type="match status" value="1"/>
</dbReference>
<feature type="region of interest" description="Disordered" evidence="3">
    <location>
        <begin position="413"/>
        <end position="455"/>
    </location>
</feature>
<evidence type="ECO:0000259" key="4">
    <source>
        <dbReference type="Pfam" id="PF04825"/>
    </source>
</evidence>
<dbReference type="GO" id="GO:0030892">
    <property type="term" value="C:mitotic cohesin complex"/>
    <property type="evidence" value="ECO:0007669"/>
    <property type="project" value="TreeGrafter"/>
</dbReference>
<dbReference type="PANTHER" id="PTHR12585:SF70">
    <property type="entry name" value="RAD21_REC8 N TERMINAL DOMAIN PROTEIN (AFU_ORTHOLOGUE AFUA_6G02900)"/>
    <property type="match status" value="1"/>
</dbReference>
<protein>
    <submittedName>
        <fullName evidence="5">Similar to Rad21/Rec8 N terminal domain-containing protein</fullName>
    </submittedName>
</protein>
<reference evidence="6" key="1">
    <citation type="journal article" date="2011" name="Nat. Commun.">
        <title>Effector diversification within compartments of the Leptosphaeria maculans genome affected by Repeat-Induced Point mutations.</title>
        <authorList>
            <person name="Rouxel T."/>
            <person name="Grandaubert J."/>
            <person name="Hane J.K."/>
            <person name="Hoede C."/>
            <person name="van de Wouw A.P."/>
            <person name="Couloux A."/>
            <person name="Dominguez V."/>
            <person name="Anthouard V."/>
            <person name="Bally P."/>
            <person name="Bourras S."/>
            <person name="Cozijnsen A.J."/>
            <person name="Ciuffetti L.M."/>
            <person name="Degrave A."/>
            <person name="Dilmaghani A."/>
            <person name="Duret L."/>
            <person name="Fudal I."/>
            <person name="Goodwin S.B."/>
            <person name="Gout L."/>
            <person name="Glaser N."/>
            <person name="Linglin J."/>
            <person name="Kema G.H.J."/>
            <person name="Lapalu N."/>
            <person name="Lawrence C.B."/>
            <person name="May K."/>
            <person name="Meyer M."/>
            <person name="Ollivier B."/>
            <person name="Poulain J."/>
            <person name="Schoch C.L."/>
            <person name="Simon A."/>
            <person name="Spatafora J.W."/>
            <person name="Stachowiak A."/>
            <person name="Turgeon B.G."/>
            <person name="Tyler B.M."/>
            <person name="Vincent D."/>
            <person name="Weissenbach J."/>
            <person name="Amselem J."/>
            <person name="Quesneville H."/>
            <person name="Oliver R.P."/>
            <person name="Wincker P."/>
            <person name="Balesdent M.-H."/>
            <person name="Howlett B.J."/>
        </authorList>
    </citation>
    <scope>NUCLEOTIDE SEQUENCE [LARGE SCALE GENOMIC DNA]</scope>
    <source>
        <strain evidence="6">JN3 / isolate v23.1.3 / race Av1-4-5-6-7-8</strain>
    </source>
</reference>
<dbReference type="VEuPathDB" id="FungiDB:LEMA_P040830.1"/>
<dbReference type="OMA" id="QQCHYVL"/>
<accession>E4ZPF7</accession>
<dbReference type="InterPro" id="IPR006910">
    <property type="entry name" value="Rad21_Rec8_N"/>
</dbReference>
<dbReference type="AlphaFoldDB" id="E4ZPF7"/>
<evidence type="ECO:0000313" key="5">
    <source>
        <dbReference type="EMBL" id="CBX93182.1"/>
    </source>
</evidence>
<dbReference type="STRING" id="985895.E4ZPF7"/>
<keyword evidence="6" id="KW-1185">Reference proteome</keyword>
<dbReference type="GeneID" id="13287378"/>
<feature type="compositionally biased region" description="Polar residues" evidence="3">
    <location>
        <begin position="152"/>
        <end position="170"/>
    </location>
</feature>
<dbReference type="OrthoDB" id="5427633at2759"/>
<feature type="region of interest" description="Disordered" evidence="3">
    <location>
        <begin position="682"/>
        <end position="740"/>
    </location>
</feature>
<dbReference type="EMBL" id="FP929105">
    <property type="protein sequence ID" value="CBX93182.1"/>
    <property type="molecule type" value="Genomic_DNA"/>
</dbReference>
<sequence>MFYSHEVLTSRKYGVATVWLVATLGSKSNLKRINRKQILGVDVSKACQTIVDPIAPMALRLQGNLLYGVSRVYLQQCGYVLSDAQTANTEIKFLLRTIKDDALDPEAGKARPEQLLLPEDPSFLPEYALQPLDLFADLNFNFDSHHIRHSGDSQSLTPFGTQRSQSSSQGDAIGGLVFPSSSPSQHAEFQFEGDNVPGSIGRPSTIFGAGEAPDLDEPDFTFGDDGNIIQLGDNDIVPRTPGISMMQSDAGASARLRREHEEGRQTGLQIPRDDMELDLPNYGDELPDSGSFSSTAHGRSNKLPEVIESTSSTVTASLRRKPRAARVIPMDRTIELRNADLADWNINYLQNMRNAAKPKAKLAATARAKKNAEHYVWGSGLGGIGQDVSGAYGSNPFEMFIGDKLFELITGKSRQKGKSPKHSRDSGIDDVTQDESRRVRQKTGEFDDDISRGGNDEGVFELGDADVDVELPREAVTALDDEQIFSAMPWNSASIRGSSAVPRSGLGSHDQSKRGTRVVSASPLLGRGRASELDTLRTLESDGDYGLEGNEFAPLEPSSDYPELAVPVVTNTRVRDALSAEGTNFLTFVIDAITEKRGLVQAAMENMSGILQATTAAEIDEITFEELLPPHENSKLVACQALMMVLSLGSKGMLNVQQPYYFGQINLQPTPQARASQIIEISDRKESDKESNDGSFQSQSALSPVHGHDVTNENDGHFQDQLAVGPAMPQDDDYDELYDD</sequence>
<gene>
    <name evidence="5" type="ORF">LEMA_P040830.1</name>
</gene>
<organism evidence="6">
    <name type="scientific">Leptosphaeria maculans (strain JN3 / isolate v23.1.3 / race Av1-4-5-6-7-8)</name>
    <name type="common">Blackleg fungus</name>
    <name type="synonym">Phoma lingam</name>
    <dbReference type="NCBI Taxonomy" id="985895"/>
    <lineage>
        <taxon>Eukaryota</taxon>
        <taxon>Fungi</taxon>
        <taxon>Dikarya</taxon>
        <taxon>Ascomycota</taxon>
        <taxon>Pezizomycotina</taxon>
        <taxon>Dothideomycetes</taxon>
        <taxon>Pleosporomycetidae</taxon>
        <taxon>Pleosporales</taxon>
        <taxon>Pleosporineae</taxon>
        <taxon>Leptosphaeriaceae</taxon>
        <taxon>Plenodomus</taxon>
        <taxon>Plenodomus lingam/Leptosphaeria maculans species complex</taxon>
    </lineage>
</organism>
<feature type="compositionally biased region" description="Polar residues" evidence="3">
    <location>
        <begin position="693"/>
        <end position="702"/>
    </location>
</feature>
<feature type="region of interest" description="Disordered" evidence="3">
    <location>
        <begin position="149"/>
        <end position="225"/>
    </location>
</feature>
<feature type="compositionally biased region" description="Basic and acidic residues" evidence="3">
    <location>
        <begin position="434"/>
        <end position="455"/>
    </location>
</feature>
<dbReference type="HOGENOM" id="CLU_025342_0_0_1"/>
<dbReference type="GO" id="GO:0007064">
    <property type="term" value="P:mitotic sister chromatid cohesion"/>
    <property type="evidence" value="ECO:0007669"/>
    <property type="project" value="TreeGrafter"/>
</dbReference>
<feature type="region of interest" description="Disordered" evidence="3">
    <location>
        <begin position="249"/>
        <end position="304"/>
    </location>
</feature>
<dbReference type="GO" id="GO:0003682">
    <property type="term" value="F:chromatin binding"/>
    <property type="evidence" value="ECO:0007669"/>
    <property type="project" value="TreeGrafter"/>
</dbReference>
<evidence type="ECO:0000256" key="3">
    <source>
        <dbReference type="SAM" id="MobiDB-lite"/>
    </source>
</evidence>
<comment type="subcellular location">
    <subcellularLocation>
        <location evidence="1">Nucleus</location>
    </subcellularLocation>
</comment>
<feature type="compositionally biased region" description="Acidic residues" evidence="3">
    <location>
        <begin position="730"/>
        <end position="740"/>
    </location>
</feature>
<feature type="compositionally biased region" description="Basic and acidic residues" evidence="3">
    <location>
        <begin position="706"/>
        <end position="718"/>
    </location>
</feature>
<name>E4ZPF7_LEPMJ</name>
<feature type="domain" description="Rad21/Rec8-like protein N-terminal" evidence="4">
    <location>
        <begin position="1"/>
        <end position="112"/>
    </location>
</feature>
<dbReference type="InParanoid" id="E4ZPF7"/>
<evidence type="ECO:0000256" key="2">
    <source>
        <dbReference type="ARBA" id="ARBA00023242"/>
    </source>
</evidence>
<dbReference type="InterPro" id="IPR039781">
    <property type="entry name" value="Rad21/Rec8-like"/>
</dbReference>